<keyword evidence="4" id="KW-0238">DNA-binding</keyword>
<evidence type="ECO:0000259" key="6">
    <source>
        <dbReference type="Pfam" id="PF04542"/>
    </source>
</evidence>
<dbReference type="NCBIfam" id="TIGR02937">
    <property type="entry name" value="sigma70-ECF"/>
    <property type="match status" value="1"/>
</dbReference>
<accession>A0A0W8E7I9</accession>
<reference evidence="8" key="1">
    <citation type="journal article" date="2015" name="Proc. Natl. Acad. Sci. U.S.A.">
        <title>Networks of energetic and metabolic interactions define dynamics in microbial communities.</title>
        <authorList>
            <person name="Embree M."/>
            <person name="Liu J.K."/>
            <person name="Al-Bassam M.M."/>
            <person name="Zengler K."/>
        </authorList>
    </citation>
    <scope>NUCLEOTIDE SEQUENCE</scope>
</reference>
<evidence type="ECO:0000256" key="3">
    <source>
        <dbReference type="ARBA" id="ARBA00023082"/>
    </source>
</evidence>
<evidence type="ECO:0000259" key="7">
    <source>
        <dbReference type="Pfam" id="PF04545"/>
    </source>
</evidence>
<dbReference type="InterPro" id="IPR013325">
    <property type="entry name" value="RNA_pol_sigma_r2"/>
</dbReference>
<dbReference type="InterPro" id="IPR007630">
    <property type="entry name" value="RNA_pol_sigma70_r4"/>
</dbReference>
<evidence type="ECO:0000313" key="8">
    <source>
        <dbReference type="EMBL" id="KUG04374.1"/>
    </source>
</evidence>
<feature type="domain" description="RNA polymerase sigma-70 region 2" evidence="6">
    <location>
        <begin position="10"/>
        <end position="77"/>
    </location>
</feature>
<sequence>MTEDEFLRLLKREESKLFRIALAILANEQDAWDSMQQTAEKAWTKRSSLKGGAIAFPAWIKKILVNQSLNILKARKRVTPIDPKEMIDMLDFPKTDGKDISLVWDVVLELGQEHRQVIVLRYLGDLSLNEIASELGISLGTVKSRLNTAHTRMRRKMLDTNWKGENDGVNTR</sequence>
<name>A0A0W8E7I9_9ZZZZ</name>
<dbReference type="Gene3D" id="1.10.10.10">
    <property type="entry name" value="Winged helix-like DNA-binding domain superfamily/Winged helix DNA-binding domain"/>
    <property type="match status" value="1"/>
</dbReference>
<feature type="domain" description="RNA polymerase sigma-70 region 4" evidence="7">
    <location>
        <begin position="109"/>
        <end position="154"/>
    </location>
</feature>
<dbReference type="PANTHER" id="PTHR43133">
    <property type="entry name" value="RNA POLYMERASE ECF-TYPE SIGMA FACTO"/>
    <property type="match status" value="1"/>
</dbReference>
<dbReference type="SUPFAM" id="SSF88946">
    <property type="entry name" value="Sigma2 domain of RNA polymerase sigma factors"/>
    <property type="match status" value="1"/>
</dbReference>
<dbReference type="Pfam" id="PF04542">
    <property type="entry name" value="Sigma70_r2"/>
    <property type="match status" value="1"/>
</dbReference>
<gene>
    <name evidence="8" type="ORF">ASZ90_018215</name>
</gene>
<dbReference type="InterPro" id="IPR036388">
    <property type="entry name" value="WH-like_DNA-bd_sf"/>
</dbReference>
<organism evidence="8">
    <name type="scientific">hydrocarbon metagenome</name>
    <dbReference type="NCBI Taxonomy" id="938273"/>
    <lineage>
        <taxon>unclassified sequences</taxon>
        <taxon>metagenomes</taxon>
        <taxon>ecological metagenomes</taxon>
    </lineage>
</organism>
<comment type="caution">
    <text evidence="8">The sequence shown here is derived from an EMBL/GenBank/DDBJ whole genome shotgun (WGS) entry which is preliminary data.</text>
</comment>
<dbReference type="Gene3D" id="1.10.1740.10">
    <property type="match status" value="1"/>
</dbReference>
<dbReference type="EMBL" id="LNQE01001850">
    <property type="protein sequence ID" value="KUG04374.1"/>
    <property type="molecule type" value="Genomic_DNA"/>
</dbReference>
<evidence type="ECO:0000256" key="2">
    <source>
        <dbReference type="ARBA" id="ARBA00023015"/>
    </source>
</evidence>
<dbReference type="InterPro" id="IPR013324">
    <property type="entry name" value="RNA_pol_sigma_r3/r4-like"/>
</dbReference>
<dbReference type="AlphaFoldDB" id="A0A0W8E7I9"/>
<proteinExistence type="inferred from homology"/>
<dbReference type="GO" id="GO:0003677">
    <property type="term" value="F:DNA binding"/>
    <property type="evidence" value="ECO:0007669"/>
    <property type="project" value="UniProtKB-KW"/>
</dbReference>
<evidence type="ECO:0000256" key="1">
    <source>
        <dbReference type="ARBA" id="ARBA00010641"/>
    </source>
</evidence>
<dbReference type="InterPro" id="IPR007627">
    <property type="entry name" value="RNA_pol_sigma70_r2"/>
</dbReference>
<dbReference type="InterPro" id="IPR039425">
    <property type="entry name" value="RNA_pol_sigma-70-like"/>
</dbReference>
<dbReference type="PANTHER" id="PTHR43133:SF51">
    <property type="entry name" value="RNA POLYMERASE SIGMA FACTOR"/>
    <property type="match status" value="1"/>
</dbReference>
<comment type="similarity">
    <text evidence="1">Belongs to the sigma-70 factor family. ECF subfamily.</text>
</comment>
<protein>
    <submittedName>
        <fullName evidence="8">Rna polymerase ecf-type sigma factor</fullName>
    </submittedName>
</protein>
<keyword evidence="3" id="KW-0731">Sigma factor</keyword>
<evidence type="ECO:0000256" key="5">
    <source>
        <dbReference type="ARBA" id="ARBA00023163"/>
    </source>
</evidence>
<dbReference type="GO" id="GO:0016987">
    <property type="term" value="F:sigma factor activity"/>
    <property type="evidence" value="ECO:0007669"/>
    <property type="project" value="UniProtKB-KW"/>
</dbReference>
<evidence type="ECO:0000256" key="4">
    <source>
        <dbReference type="ARBA" id="ARBA00023125"/>
    </source>
</evidence>
<dbReference type="SUPFAM" id="SSF88659">
    <property type="entry name" value="Sigma3 and sigma4 domains of RNA polymerase sigma factors"/>
    <property type="match status" value="1"/>
</dbReference>
<dbReference type="Pfam" id="PF04545">
    <property type="entry name" value="Sigma70_r4"/>
    <property type="match status" value="1"/>
</dbReference>
<dbReference type="GO" id="GO:0006352">
    <property type="term" value="P:DNA-templated transcription initiation"/>
    <property type="evidence" value="ECO:0007669"/>
    <property type="project" value="InterPro"/>
</dbReference>
<keyword evidence="2" id="KW-0805">Transcription regulation</keyword>
<keyword evidence="5" id="KW-0804">Transcription</keyword>
<dbReference type="InterPro" id="IPR014284">
    <property type="entry name" value="RNA_pol_sigma-70_dom"/>
</dbReference>
<dbReference type="CDD" id="cd06171">
    <property type="entry name" value="Sigma70_r4"/>
    <property type="match status" value="1"/>
</dbReference>